<evidence type="ECO:0000256" key="5">
    <source>
        <dbReference type="ARBA" id="ARBA00022777"/>
    </source>
</evidence>
<dbReference type="PANTHER" id="PTHR48016:SF32">
    <property type="entry name" value="MITOGEN-ACTIVATED PROTEIN KINASE KINASE KINASE 4"/>
    <property type="match status" value="1"/>
</dbReference>
<dbReference type="InterPro" id="IPR017441">
    <property type="entry name" value="Protein_kinase_ATP_BS"/>
</dbReference>
<evidence type="ECO:0000256" key="8">
    <source>
        <dbReference type="SAM" id="MobiDB-lite"/>
    </source>
</evidence>
<dbReference type="Pfam" id="PF00069">
    <property type="entry name" value="Pkinase"/>
    <property type="match status" value="1"/>
</dbReference>
<feature type="compositionally biased region" description="Low complexity" evidence="8">
    <location>
        <begin position="54"/>
        <end position="70"/>
    </location>
</feature>
<evidence type="ECO:0000256" key="2">
    <source>
        <dbReference type="ARBA" id="ARBA00022527"/>
    </source>
</evidence>
<dbReference type="PROSITE" id="PS50011">
    <property type="entry name" value="PROTEIN_KINASE_DOM"/>
    <property type="match status" value="1"/>
</dbReference>
<dbReference type="GO" id="GO:0038066">
    <property type="term" value="P:p38MAPK cascade"/>
    <property type="evidence" value="ECO:0007669"/>
    <property type="project" value="TreeGrafter"/>
</dbReference>
<dbReference type="AlphaFoldDB" id="A0A0H5C5Y2"/>
<dbReference type="PANTHER" id="PTHR48016">
    <property type="entry name" value="MAP KINASE KINASE KINASE SSK2-RELATED-RELATED"/>
    <property type="match status" value="1"/>
</dbReference>
<evidence type="ECO:0000256" key="3">
    <source>
        <dbReference type="ARBA" id="ARBA00022679"/>
    </source>
</evidence>
<gene>
    <name evidence="10" type="primary">SSK2</name>
    <name evidence="10" type="ORF">BN1211_4002</name>
</gene>
<dbReference type="Gene3D" id="1.10.510.10">
    <property type="entry name" value="Transferase(Phosphotransferase) domain 1"/>
    <property type="match status" value="1"/>
</dbReference>
<feature type="region of interest" description="Disordered" evidence="8">
    <location>
        <begin position="1"/>
        <end position="75"/>
    </location>
</feature>
<dbReference type="GO" id="GO:0004674">
    <property type="term" value="F:protein serine/threonine kinase activity"/>
    <property type="evidence" value="ECO:0007669"/>
    <property type="project" value="UniProtKB-KW"/>
</dbReference>
<organism evidence="10 11">
    <name type="scientific">Cyberlindnera jadinii (strain ATCC 18201 / CBS 1600 / BCRC 20928 / JCM 3617 / NBRC 0987 / NRRL Y-1542)</name>
    <name type="common">Torula yeast</name>
    <name type="synonym">Candida utilis</name>
    <dbReference type="NCBI Taxonomy" id="983966"/>
    <lineage>
        <taxon>Eukaryota</taxon>
        <taxon>Fungi</taxon>
        <taxon>Dikarya</taxon>
        <taxon>Ascomycota</taxon>
        <taxon>Saccharomycotina</taxon>
        <taxon>Saccharomycetes</taxon>
        <taxon>Phaffomycetales</taxon>
        <taxon>Phaffomycetaceae</taxon>
        <taxon>Cyberlindnera</taxon>
    </lineage>
</organism>
<proteinExistence type="inferred from homology"/>
<protein>
    <submittedName>
        <fullName evidence="10">SSK2 protein</fullName>
    </submittedName>
</protein>
<dbReference type="CDD" id="cd06626">
    <property type="entry name" value="STKc_MEKK4"/>
    <property type="match status" value="1"/>
</dbReference>
<accession>A0A0H5C5Y2</accession>
<dbReference type="EMBL" id="CDQK01000004">
    <property type="protein sequence ID" value="CEP23421.1"/>
    <property type="molecule type" value="Genomic_DNA"/>
</dbReference>
<dbReference type="GO" id="GO:0005524">
    <property type="term" value="F:ATP binding"/>
    <property type="evidence" value="ECO:0007669"/>
    <property type="project" value="UniProtKB-UniRule"/>
</dbReference>
<feature type="domain" description="Protein kinase" evidence="9">
    <location>
        <begin position="984"/>
        <end position="1247"/>
    </location>
</feature>
<evidence type="ECO:0000313" key="10">
    <source>
        <dbReference type="EMBL" id="CEP23421.1"/>
    </source>
</evidence>
<dbReference type="PROSITE" id="PS00108">
    <property type="entry name" value="PROTEIN_KINASE_ST"/>
    <property type="match status" value="1"/>
</dbReference>
<keyword evidence="6 7" id="KW-0067">ATP-binding</keyword>
<feature type="compositionally biased region" description="Polar residues" evidence="8">
    <location>
        <begin position="14"/>
        <end position="30"/>
    </location>
</feature>
<dbReference type="SUPFAM" id="SSF56112">
    <property type="entry name" value="Protein kinase-like (PK-like)"/>
    <property type="match status" value="1"/>
</dbReference>
<evidence type="ECO:0000259" key="9">
    <source>
        <dbReference type="PROSITE" id="PS50011"/>
    </source>
</evidence>
<dbReference type="Proteomes" id="UP000038830">
    <property type="component" value="Unassembled WGS sequence"/>
</dbReference>
<keyword evidence="3" id="KW-0808">Transferase</keyword>
<dbReference type="InterPro" id="IPR000719">
    <property type="entry name" value="Prot_kinase_dom"/>
</dbReference>
<keyword evidence="4 7" id="KW-0547">Nucleotide-binding</keyword>
<dbReference type="SMART" id="SM00220">
    <property type="entry name" value="S_TKc"/>
    <property type="match status" value="1"/>
</dbReference>
<sequence length="1270" mass="144923">MNKEQLNLKKQAVKRTNSSPGATIHASNSFVKHAELQRSSTMNKSPHTETLAHRSPTTSLTSTRSPGGSLQRMSSYEQTYGPVRTPSASSRMNKSRTNSLSRNPYIVQEKNYLKKIKNDITDDYYTKAVISDPAAENEDDSTIDAELDDEERDLLINVEVPGGANFELDYGDTSVVEINRDNPKILERLEWQTMLNLVLTGDVVKSEKRRIITQSDTSFQSTYKDNLWLGIRAYILGRTEEQQRRILEYSRSIADESLNQILTFKVVNQENALAEVRDIVEKFYSIKELWKDEKDMIAEKPIVASTAFSDRLETLISWKNITSTLDREVKALEKWTQSTNLDLTEVRNDGFVDTSFADTMLKEKDILSIFRSRLFHRYFPWFNKSKAAFLNYHNLFEELNLPSYIPMLEKLVLFPMRLIREIIRIRLIYARKLESPTMMMIDEMIDDFSLYVTLAVGIKQAFIHYTVGWDIHMEAYEGYDETVFEAIKYLFGLIHRKLINTATKSFKTFKEPDDLESIWKLAKNVGCFIDLAGPEVVFQIASLTTKLVQRLTVYISQQNKAIETIINSDKTPEQKEHEAMAMVDSSLDKFNNVRRKLSKFYSVIKKSYSNAALFNVARPALFLEALKNNDHFLIQTGYSTGIYLVASSDLYGKDDEIIKIIKGSELGSDLFKPPSQISDIHLDYYEEDEDDNVGYILVIHANRPMLWEGSIVSIPGVTDVLVDTNPGEVLLVTQGASQTLRYTKTIFSDIMGDYVTFIENRPSLTSVHRELVRTEKLFFKLAVSMFPEFFKLKAMIQTLNRSPEGLQYLYCFIRDMMKNYIKFVEGPKKTVIVKKMITLGIDWVSFVVDDCIPTDKKTFRWCVTALEFAMEVSRGFNILTLKDEQFNKLKEKVAGCMSLLISHFDIMGARSSEAEKKIITNLPNADQDEKAIIEHYRAQTMEKLRALDEALQVQNVGKVLDDTMQENQYLSFLASSFSSLSIRWQKRKFIGGGSFGSVFSALNLDTGGVLAVKEIRFQDVQSIKQVVPQIKEEMTVLEMLNHPNIVQYYGVEVHRDKVNLFMEFCEGGSLASLLEHGRIEDETVIQVYALQMFEGLAYLHEMGVVHRDIKPENILLDHNGLIKFVDFGAAKVIAKNATKKAATKMNSMTGTPMYMSPEVITGNYGSKYSLDVWSTGCCILEMATGRRPWANLDNEWAIMYHIAAGHLPQFPTKDQLSEAGIKFLYRCLERDPHKRPSAQKLLDDPWLVEIRILAFGDSTSSSEVSSDIGA</sequence>
<keyword evidence="2" id="KW-0723">Serine/threonine-protein kinase</keyword>
<evidence type="ECO:0000256" key="7">
    <source>
        <dbReference type="PROSITE-ProRule" id="PRU10141"/>
    </source>
</evidence>
<evidence type="ECO:0000256" key="1">
    <source>
        <dbReference type="ARBA" id="ARBA00006529"/>
    </source>
</evidence>
<evidence type="ECO:0000256" key="4">
    <source>
        <dbReference type="ARBA" id="ARBA00022741"/>
    </source>
</evidence>
<evidence type="ECO:0000313" key="11">
    <source>
        <dbReference type="Proteomes" id="UP000038830"/>
    </source>
</evidence>
<evidence type="ECO:0000256" key="6">
    <source>
        <dbReference type="ARBA" id="ARBA00022840"/>
    </source>
</evidence>
<dbReference type="InterPro" id="IPR011009">
    <property type="entry name" value="Kinase-like_dom_sf"/>
</dbReference>
<comment type="similarity">
    <text evidence="1">Belongs to the protein kinase superfamily. STE Ser/Thr protein kinase family. MAP kinase kinase kinase subfamily.</text>
</comment>
<reference evidence="11" key="1">
    <citation type="journal article" date="2015" name="J. Biotechnol.">
        <title>The structure of the Cyberlindnera jadinii genome and its relation to Candida utilis analyzed by the occurrence of single nucleotide polymorphisms.</title>
        <authorList>
            <person name="Rupp O."/>
            <person name="Brinkrolf K."/>
            <person name="Buerth C."/>
            <person name="Kunigo M."/>
            <person name="Schneider J."/>
            <person name="Jaenicke S."/>
            <person name="Goesmann A."/>
            <person name="Puehler A."/>
            <person name="Jaeger K.-E."/>
            <person name="Ernst J.F."/>
        </authorList>
    </citation>
    <scope>NUCLEOTIDE SEQUENCE [LARGE SCALE GENOMIC DNA]</scope>
    <source>
        <strain evidence="11">ATCC 18201 / CBS 1600 / BCRC 20928 / JCM 3617 / NBRC 0987 / NRRL Y-1542</strain>
    </source>
</reference>
<keyword evidence="5" id="KW-0418">Kinase</keyword>
<dbReference type="FunFam" id="1.10.510.10:FF:000571">
    <property type="entry name" value="Maternal embryonic leucine zipper kinase"/>
    <property type="match status" value="1"/>
</dbReference>
<feature type="region of interest" description="Disordered" evidence="8">
    <location>
        <begin position="80"/>
        <end position="99"/>
    </location>
</feature>
<feature type="binding site" evidence="7">
    <location>
        <position position="1013"/>
    </location>
    <ligand>
        <name>ATP</name>
        <dbReference type="ChEBI" id="CHEBI:30616"/>
    </ligand>
</feature>
<feature type="compositionally biased region" description="Polar residues" evidence="8">
    <location>
        <begin position="86"/>
        <end position="99"/>
    </location>
</feature>
<name>A0A0H5C5Y2_CYBJN</name>
<dbReference type="PROSITE" id="PS00107">
    <property type="entry name" value="PROTEIN_KINASE_ATP"/>
    <property type="match status" value="1"/>
</dbReference>
<dbReference type="InterPro" id="IPR050538">
    <property type="entry name" value="MAP_kinase_kinase_kinase"/>
</dbReference>
<dbReference type="InterPro" id="IPR008271">
    <property type="entry name" value="Ser/Thr_kinase_AS"/>
</dbReference>